<organism evidence="4 5">
    <name type="scientific">Paenibacillus solisilvae</name>
    <dbReference type="NCBI Taxonomy" id="2486751"/>
    <lineage>
        <taxon>Bacteria</taxon>
        <taxon>Bacillati</taxon>
        <taxon>Bacillota</taxon>
        <taxon>Bacilli</taxon>
        <taxon>Bacillales</taxon>
        <taxon>Paenibacillaceae</taxon>
        <taxon>Paenibacillus</taxon>
    </lineage>
</organism>
<evidence type="ECO:0000256" key="2">
    <source>
        <dbReference type="ARBA" id="ARBA00023315"/>
    </source>
</evidence>
<accession>A0ABW0VSX9</accession>
<keyword evidence="5" id="KW-1185">Reference proteome</keyword>
<dbReference type="InterPro" id="IPR000182">
    <property type="entry name" value="GNAT_dom"/>
</dbReference>
<feature type="domain" description="N-acetyltransferase" evidence="3">
    <location>
        <begin position="1"/>
        <end position="156"/>
    </location>
</feature>
<comment type="caution">
    <text evidence="4">The sequence shown here is derived from an EMBL/GenBank/DDBJ whole genome shotgun (WGS) entry which is preliminary data.</text>
</comment>
<dbReference type="Pfam" id="PF00583">
    <property type="entry name" value="Acetyltransf_1"/>
    <property type="match status" value="1"/>
</dbReference>
<dbReference type="Gene3D" id="3.40.630.30">
    <property type="match status" value="1"/>
</dbReference>
<keyword evidence="2 4" id="KW-0012">Acyltransferase</keyword>
<evidence type="ECO:0000256" key="1">
    <source>
        <dbReference type="ARBA" id="ARBA00022679"/>
    </source>
</evidence>
<evidence type="ECO:0000259" key="3">
    <source>
        <dbReference type="PROSITE" id="PS51186"/>
    </source>
</evidence>
<name>A0ABW0VSX9_9BACL</name>
<sequence>MQFRTIDTKNDRDTIITFRRDSFMVSYGSDEGLGDEDAYVLLIEERVRKFPEGLVLVEEVGKIIGQIELQIRNYEGRDIGYVNLFYLIPEFRGKGYGLKLLEYAENFFRKYLVNEYHLKVSPTNVRALRFYEKYGLKKLKEEKQKNVAWRMIKELETTIC</sequence>
<dbReference type="Proteomes" id="UP001596047">
    <property type="component" value="Unassembled WGS sequence"/>
</dbReference>
<dbReference type="EMBL" id="JBHSOW010000017">
    <property type="protein sequence ID" value="MFC5648563.1"/>
    <property type="molecule type" value="Genomic_DNA"/>
</dbReference>
<dbReference type="SUPFAM" id="SSF55729">
    <property type="entry name" value="Acyl-CoA N-acyltransferases (Nat)"/>
    <property type="match status" value="1"/>
</dbReference>
<dbReference type="EC" id="2.3.-.-" evidence="4"/>
<reference evidence="5" key="1">
    <citation type="journal article" date="2019" name="Int. J. Syst. Evol. Microbiol.">
        <title>The Global Catalogue of Microorganisms (GCM) 10K type strain sequencing project: providing services to taxonomists for standard genome sequencing and annotation.</title>
        <authorList>
            <consortium name="The Broad Institute Genomics Platform"/>
            <consortium name="The Broad Institute Genome Sequencing Center for Infectious Disease"/>
            <person name="Wu L."/>
            <person name="Ma J."/>
        </authorList>
    </citation>
    <scope>NUCLEOTIDE SEQUENCE [LARGE SCALE GENOMIC DNA]</scope>
    <source>
        <strain evidence="5">CGMCC 1.3240</strain>
    </source>
</reference>
<dbReference type="CDD" id="cd04301">
    <property type="entry name" value="NAT_SF"/>
    <property type="match status" value="1"/>
</dbReference>
<dbReference type="InterPro" id="IPR016181">
    <property type="entry name" value="Acyl_CoA_acyltransferase"/>
</dbReference>
<evidence type="ECO:0000313" key="5">
    <source>
        <dbReference type="Proteomes" id="UP001596047"/>
    </source>
</evidence>
<dbReference type="InterPro" id="IPR050680">
    <property type="entry name" value="YpeA/RimI_acetyltransf"/>
</dbReference>
<dbReference type="PROSITE" id="PS51186">
    <property type="entry name" value="GNAT"/>
    <property type="match status" value="1"/>
</dbReference>
<protein>
    <submittedName>
        <fullName evidence="4">GNAT family N-acetyltransferase</fullName>
        <ecNumber evidence="4">2.3.-.-</ecNumber>
    </submittedName>
</protein>
<gene>
    <name evidence="4" type="ORF">ACFPYJ_05365</name>
</gene>
<dbReference type="GO" id="GO:0016746">
    <property type="term" value="F:acyltransferase activity"/>
    <property type="evidence" value="ECO:0007669"/>
    <property type="project" value="UniProtKB-KW"/>
</dbReference>
<proteinExistence type="predicted"/>
<keyword evidence="1 4" id="KW-0808">Transferase</keyword>
<evidence type="ECO:0000313" key="4">
    <source>
        <dbReference type="EMBL" id="MFC5648563.1"/>
    </source>
</evidence>
<dbReference type="RefSeq" id="WP_379187028.1">
    <property type="nucleotide sequence ID" value="NZ_JBHSOW010000017.1"/>
</dbReference>
<dbReference type="PANTHER" id="PTHR43420">
    <property type="entry name" value="ACETYLTRANSFERASE"/>
    <property type="match status" value="1"/>
</dbReference>